<reference evidence="1 2" key="1">
    <citation type="journal article" date="2016" name="Front. Microbiol.">
        <title>Genomic Resource of Rice Seed Associated Bacteria.</title>
        <authorList>
            <person name="Midha S."/>
            <person name="Bansal K."/>
            <person name="Sharma S."/>
            <person name="Kumar N."/>
            <person name="Patil P.P."/>
            <person name="Chaudhry V."/>
            <person name="Patil P.B."/>
        </authorList>
    </citation>
    <scope>NUCLEOTIDE SEQUENCE [LARGE SCALE GENOMIC DNA]</scope>
    <source>
        <strain evidence="1 2">NS96</strain>
    </source>
</reference>
<organism evidence="1 2">
    <name type="scientific">Pseudomonas parafulva</name>
    <dbReference type="NCBI Taxonomy" id="157782"/>
    <lineage>
        <taxon>Bacteria</taxon>
        <taxon>Pseudomonadati</taxon>
        <taxon>Pseudomonadota</taxon>
        <taxon>Gammaproteobacteria</taxon>
        <taxon>Pseudomonadales</taxon>
        <taxon>Pseudomonadaceae</taxon>
        <taxon>Pseudomonas</taxon>
    </lineage>
</organism>
<evidence type="ECO:0000313" key="1">
    <source>
        <dbReference type="EMBL" id="KTT16541.1"/>
    </source>
</evidence>
<proteinExistence type="predicted"/>
<dbReference type="AlphaFoldDB" id="A0AAJ0PEL6"/>
<sequence>MPLPVFAGVPAWPPSALLVVVERLRQALEERYSPERDAHYAQNELERAAACYALQAAGNSDLAFNRFWPWDNPIKRHDRTQSLVVAGALILAALDADAMQTPA</sequence>
<evidence type="ECO:0000313" key="2">
    <source>
        <dbReference type="Proteomes" id="UP000071644"/>
    </source>
</evidence>
<gene>
    <name evidence="1" type="ORF">NS96R_15580</name>
</gene>
<dbReference type="Proteomes" id="UP000071644">
    <property type="component" value="Unassembled WGS sequence"/>
</dbReference>
<name>A0AAJ0PEL6_9PSED</name>
<comment type="caution">
    <text evidence="1">The sequence shown here is derived from an EMBL/GenBank/DDBJ whole genome shotgun (WGS) entry which is preliminary data.</text>
</comment>
<protein>
    <submittedName>
        <fullName evidence="1">Uncharacterized protein</fullName>
    </submittedName>
</protein>
<dbReference type="EMBL" id="LDSN01000041">
    <property type="protein sequence ID" value="KTT16541.1"/>
    <property type="molecule type" value="Genomic_DNA"/>
</dbReference>
<accession>A0AAJ0PEL6</accession>